<dbReference type="InterPro" id="IPR000835">
    <property type="entry name" value="HTH_MarR-typ"/>
</dbReference>
<accession>A0A0A0D1T5</accession>
<dbReference type="GO" id="GO:0003700">
    <property type="term" value="F:DNA-binding transcription factor activity"/>
    <property type="evidence" value="ECO:0007669"/>
    <property type="project" value="InterPro"/>
</dbReference>
<dbReference type="Proteomes" id="UP000029995">
    <property type="component" value="Unassembled WGS sequence"/>
</dbReference>
<comment type="caution">
    <text evidence="5">The sequence shown here is derived from an EMBL/GenBank/DDBJ whole genome shotgun (WGS) entry which is preliminary data.</text>
</comment>
<dbReference type="GO" id="GO:0003677">
    <property type="term" value="F:DNA binding"/>
    <property type="evidence" value="ECO:0007669"/>
    <property type="project" value="UniProtKB-KW"/>
</dbReference>
<keyword evidence="2" id="KW-0238">DNA-binding</keyword>
<dbReference type="PANTHER" id="PTHR33164">
    <property type="entry name" value="TRANSCRIPTIONAL REGULATOR, MARR FAMILY"/>
    <property type="match status" value="1"/>
</dbReference>
<dbReference type="Pfam" id="PF12802">
    <property type="entry name" value="MarR_2"/>
    <property type="match status" value="1"/>
</dbReference>
<reference evidence="5 6" key="1">
    <citation type="submission" date="2014-01" db="EMBL/GenBank/DDBJ databases">
        <title>Genome sequence determination for a cystic fibrosis isolate, Inquilinus limosus.</title>
        <authorList>
            <person name="Pino M."/>
            <person name="Di Conza J."/>
            <person name="Gutkind G."/>
        </authorList>
    </citation>
    <scope>NUCLEOTIDE SEQUENCE [LARGE SCALE GENOMIC DNA]</scope>
    <source>
        <strain evidence="5 6">MP06</strain>
    </source>
</reference>
<dbReference type="InterPro" id="IPR036390">
    <property type="entry name" value="WH_DNA-bd_sf"/>
</dbReference>
<evidence type="ECO:0000313" key="5">
    <source>
        <dbReference type="EMBL" id="KGM31012.1"/>
    </source>
</evidence>
<evidence type="ECO:0000259" key="4">
    <source>
        <dbReference type="PROSITE" id="PS50995"/>
    </source>
</evidence>
<evidence type="ECO:0000256" key="3">
    <source>
        <dbReference type="ARBA" id="ARBA00023163"/>
    </source>
</evidence>
<keyword evidence="3" id="KW-0804">Transcription</keyword>
<name>A0A0A0D1T5_9PROT</name>
<feature type="domain" description="HTH marR-type" evidence="4">
    <location>
        <begin position="9"/>
        <end position="142"/>
    </location>
</feature>
<proteinExistence type="predicted"/>
<dbReference type="PRINTS" id="PR00598">
    <property type="entry name" value="HTHMARR"/>
</dbReference>
<dbReference type="RefSeq" id="WP_034846918.1">
    <property type="nucleotide sequence ID" value="NZ_JANX01000625.1"/>
</dbReference>
<evidence type="ECO:0000256" key="2">
    <source>
        <dbReference type="ARBA" id="ARBA00023125"/>
    </source>
</evidence>
<dbReference type="InterPro" id="IPR039422">
    <property type="entry name" value="MarR/SlyA-like"/>
</dbReference>
<evidence type="ECO:0000256" key="1">
    <source>
        <dbReference type="ARBA" id="ARBA00023015"/>
    </source>
</evidence>
<dbReference type="SMART" id="SM00347">
    <property type="entry name" value="HTH_MARR"/>
    <property type="match status" value="1"/>
</dbReference>
<dbReference type="EMBL" id="JANX01000625">
    <property type="protein sequence ID" value="KGM31012.1"/>
    <property type="molecule type" value="Genomic_DNA"/>
</dbReference>
<protein>
    <recommendedName>
        <fullName evidence="4">HTH marR-type domain-containing protein</fullName>
    </recommendedName>
</protein>
<dbReference type="InterPro" id="IPR036388">
    <property type="entry name" value="WH-like_DNA-bd_sf"/>
</dbReference>
<dbReference type="InterPro" id="IPR023187">
    <property type="entry name" value="Tscrpt_reg_MarR-type_CS"/>
</dbReference>
<dbReference type="Gene3D" id="1.10.10.10">
    <property type="entry name" value="Winged helix-like DNA-binding domain superfamily/Winged helix DNA-binding domain"/>
    <property type="match status" value="1"/>
</dbReference>
<dbReference type="PANTHER" id="PTHR33164:SF64">
    <property type="entry name" value="TRANSCRIPTIONAL REGULATOR SLYA"/>
    <property type="match status" value="1"/>
</dbReference>
<dbReference type="SUPFAM" id="SSF46785">
    <property type="entry name" value="Winged helix' DNA-binding domain"/>
    <property type="match status" value="1"/>
</dbReference>
<organism evidence="5 6">
    <name type="scientific">Inquilinus limosus MP06</name>
    <dbReference type="NCBI Taxonomy" id="1398085"/>
    <lineage>
        <taxon>Bacteria</taxon>
        <taxon>Pseudomonadati</taxon>
        <taxon>Pseudomonadota</taxon>
        <taxon>Alphaproteobacteria</taxon>
        <taxon>Rhodospirillales</taxon>
        <taxon>Rhodospirillaceae</taxon>
        <taxon>Inquilinus</taxon>
    </lineage>
</organism>
<sequence length="155" mass="17124">MSDALSTARDNIGFRLYLVARLWRREIDETLARYGLSDATWQPLLHLSRIGEGVRQRDLADLLGIEGPSLVRLLDALETQGLIERREDEGDRRAKAVHLTGDGRTLVEGIRGVAAEVRERLLAGVSDEDVMLCLGVLDRIERNIAAGRPAAEGGR</sequence>
<dbReference type="AlphaFoldDB" id="A0A0A0D1T5"/>
<keyword evidence="1" id="KW-0805">Transcription regulation</keyword>
<dbReference type="GO" id="GO:0006950">
    <property type="term" value="P:response to stress"/>
    <property type="evidence" value="ECO:0007669"/>
    <property type="project" value="TreeGrafter"/>
</dbReference>
<evidence type="ECO:0000313" key="6">
    <source>
        <dbReference type="Proteomes" id="UP000029995"/>
    </source>
</evidence>
<dbReference type="PROSITE" id="PS50995">
    <property type="entry name" value="HTH_MARR_2"/>
    <property type="match status" value="1"/>
</dbReference>
<dbReference type="OrthoDB" id="7427954at2"/>
<dbReference type="PROSITE" id="PS01117">
    <property type="entry name" value="HTH_MARR_1"/>
    <property type="match status" value="1"/>
</dbReference>
<gene>
    <name evidence="5" type="ORF">P409_29700</name>
</gene>